<feature type="transmembrane region" description="Helical" evidence="1">
    <location>
        <begin position="343"/>
        <end position="366"/>
    </location>
</feature>
<dbReference type="Gene3D" id="1.10.8.430">
    <property type="entry name" value="Helical domain of apoptotic protease-activating factors"/>
    <property type="match status" value="1"/>
</dbReference>
<dbReference type="PRINTS" id="PR00364">
    <property type="entry name" value="DISEASERSIST"/>
</dbReference>
<name>A0ABM4A2W7_ZIZJJ</name>
<sequence>MARYEQTLSHDKEKLCKWKVALKKASNLSGWHLAQDILEQTMDILFKIHVEIYLDAYFQKDMDESRLIKTIVESALRKLNRTPLHVAKYPVGIEDRLHELSPIIDVGKNDVRIIGIYGIGGIGKTTIAKAIFNKFVDDFECSSFLADVKDTSKQHLGLAHLQEMLLFDILGNKNLKVGNVHRGVNIIKERLCHKKVLLVLDDVDELDQMEKLAGRLEWFGSGSRIIITTRNKHILTSHGANEIYEVQRLDYHKAIELLSWNAFKRKLPVEDYLLLSNCVVDFAGGIPLDIEILGTFLCGRKKHQWQIVIRNLEKKPNKKLYEILHHAFQNDDECSIFLDTARLIVLSLLKLSAVLLHSWFIWLTGVQKLKNIEHVM</sequence>
<evidence type="ECO:0000313" key="4">
    <source>
        <dbReference type="RefSeq" id="XP_060671072.1"/>
    </source>
</evidence>
<keyword evidence="1" id="KW-0812">Transmembrane</keyword>
<dbReference type="RefSeq" id="XP_060671072.1">
    <property type="nucleotide sequence ID" value="XM_060815089.1"/>
</dbReference>
<keyword evidence="1" id="KW-0472">Membrane</keyword>
<dbReference type="InterPro" id="IPR002182">
    <property type="entry name" value="NB-ARC"/>
</dbReference>
<dbReference type="PANTHER" id="PTHR11017">
    <property type="entry name" value="LEUCINE-RICH REPEAT-CONTAINING PROTEIN"/>
    <property type="match status" value="1"/>
</dbReference>
<dbReference type="Proteomes" id="UP001652623">
    <property type="component" value="Chromosome 2"/>
</dbReference>
<dbReference type="GeneID" id="107419517"/>
<dbReference type="PANTHER" id="PTHR11017:SF573">
    <property type="entry name" value="ADP-RIBOSYL CYCLASE_CYCLIC ADP-RIBOSE HYDROLASE"/>
    <property type="match status" value="1"/>
</dbReference>
<feature type="domain" description="AAA+ ATPase" evidence="2">
    <location>
        <begin position="110"/>
        <end position="259"/>
    </location>
</feature>
<organism evidence="3 4">
    <name type="scientific">Ziziphus jujuba</name>
    <name type="common">Chinese jujube</name>
    <name type="synonym">Ziziphus sativa</name>
    <dbReference type="NCBI Taxonomy" id="326968"/>
    <lineage>
        <taxon>Eukaryota</taxon>
        <taxon>Viridiplantae</taxon>
        <taxon>Streptophyta</taxon>
        <taxon>Embryophyta</taxon>
        <taxon>Tracheophyta</taxon>
        <taxon>Spermatophyta</taxon>
        <taxon>Magnoliopsida</taxon>
        <taxon>eudicotyledons</taxon>
        <taxon>Gunneridae</taxon>
        <taxon>Pentapetalae</taxon>
        <taxon>rosids</taxon>
        <taxon>fabids</taxon>
        <taxon>Rosales</taxon>
        <taxon>Rhamnaceae</taxon>
        <taxon>Paliureae</taxon>
        <taxon>Ziziphus</taxon>
    </lineage>
</organism>
<evidence type="ECO:0000259" key="2">
    <source>
        <dbReference type="SMART" id="SM00382"/>
    </source>
</evidence>
<dbReference type="InterPro" id="IPR042197">
    <property type="entry name" value="Apaf_helical"/>
</dbReference>
<keyword evidence="3" id="KW-1185">Reference proteome</keyword>
<gene>
    <name evidence="4" type="primary">LOC107419517</name>
</gene>
<proteinExistence type="predicted"/>
<evidence type="ECO:0000313" key="3">
    <source>
        <dbReference type="Proteomes" id="UP001652623"/>
    </source>
</evidence>
<dbReference type="InterPro" id="IPR027417">
    <property type="entry name" value="P-loop_NTPase"/>
</dbReference>
<reference evidence="3" key="1">
    <citation type="submission" date="2025-05" db="UniProtKB">
        <authorList>
            <consortium name="RefSeq"/>
        </authorList>
    </citation>
    <scope>NUCLEOTIDE SEQUENCE [LARGE SCALE GENOMIC DNA]</scope>
</reference>
<dbReference type="InterPro" id="IPR044974">
    <property type="entry name" value="Disease_R_plants"/>
</dbReference>
<dbReference type="InterPro" id="IPR003593">
    <property type="entry name" value="AAA+_ATPase"/>
</dbReference>
<dbReference type="Pfam" id="PF00931">
    <property type="entry name" value="NB-ARC"/>
    <property type="match status" value="1"/>
</dbReference>
<reference evidence="4" key="2">
    <citation type="submission" date="2025-08" db="UniProtKB">
        <authorList>
            <consortium name="RefSeq"/>
        </authorList>
    </citation>
    <scope>IDENTIFICATION</scope>
    <source>
        <tissue evidence="4">Seedling</tissue>
    </source>
</reference>
<dbReference type="Gene3D" id="3.40.50.300">
    <property type="entry name" value="P-loop containing nucleotide triphosphate hydrolases"/>
    <property type="match status" value="1"/>
</dbReference>
<dbReference type="SUPFAM" id="SSF52540">
    <property type="entry name" value="P-loop containing nucleoside triphosphate hydrolases"/>
    <property type="match status" value="1"/>
</dbReference>
<evidence type="ECO:0000256" key="1">
    <source>
        <dbReference type="SAM" id="Phobius"/>
    </source>
</evidence>
<protein>
    <submittedName>
        <fullName evidence="4">Disease resistance protein RPV1-like</fullName>
    </submittedName>
</protein>
<dbReference type="SMART" id="SM00382">
    <property type="entry name" value="AAA"/>
    <property type="match status" value="1"/>
</dbReference>
<accession>A0ABM4A2W7</accession>
<keyword evidence="1" id="KW-1133">Transmembrane helix</keyword>